<accession>A0A3P1BNX1</accession>
<sequence>MIRALLLCVCIPFFAFCQPVIETRPSRIFAEMGGFYTSGKPTPFWLRTNQYGIIPNTLPYATVRVGVRQDYCYYPLTDVTSPLRRDRFGIGYGFDVISNLNAQTKNTILLPEAYLKARAGAFEIMAGRRREVVGLVDSTLSSGSYSWSGNALPLPKVQISLPNYTPIGFTKGLLSFRGNFAHGWFGSQRKVQHYFLHQKSLYVRLGKPRWPVKFYAGFNHQAQWGGYTDQLPESLVKDGHFPSRLQDYLFVSLGNSLGRLGGLDTTRYSKFDRENRVGNHLGTIDLGIEFSSRKISVLLYHQSVYEDGSLYYLTNIEDGLTGLRFRSLNPVRSGLRITGAVVEFLYTKSQGGNVFADGNHFRGKDNYFNHTQYQDGWSYFGRGIGTPFITPVTDSRPELSQYGFFSNNRVRVYHAGIQGGFARNCLFQVKVSYSENYGTYDVPFPETIQQISAFMMLELPVNQRGLLVTLSAAADQGDLFPNSSGIYAGVRKTWDYFKYRIRK</sequence>
<keyword evidence="3" id="KW-1185">Reference proteome</keyword>
<dbReference type="Pfam" id="PF14052">
    <property type="entry name" value="Caps_assemb_Wzi"/>
    <property type="match status" value="1"/>
</dbReference>
<dbReference type="InterPro" id="IPR026950">
    <property type="entry name" value="Caps_assemb_Wzi"/>
</dbReference>
<comment type="caution">
    <text evidence="2">The sequence shown here is derived from an EMBL/GenBank/DDBJ whole genome shotgun (WGS) entry which is preliminary data.</text>
</comment>
<protein>
    <recommendedName>
        <fullName evidence="4">Capsule assembly Wzi family protein</fullName>
    </recommendedName>
</protein>
<dbReference type="EMBL" id="RQJO01000009">
    <property type="protein sequence ID" value="RRB02613.1"/>
    <property type="molecule type" value="Genomic_DNA"/>
</dbReference>
<dbReference type="OrthoDB" id="596512at2"/>
<dbReference type="InterPro" id="IPR038636">
    <property type="entry name" value="Wzi_sf"/>
</dbReference>
<feature type="chain" id="PRO_5018164097" description="Capsule assembly Wzi family protein" evidence="1">
    <location>
        <begin position="18"/>
        <end position="503"/>
    </location>
</feature>
<evidence type="ECO:0000313" key="2">
    <source>
        <dbReference type="EMBL" id="RRB02613.1"/>
    </source>
</evidence>
<dbReference type="RefSeq" id="WP_124876776.1">
    <property type="nucleotide sequence ID" value="NZ_RQJO01000009.1"/>
</dbReference>
<name>A0A3P1BNX1_9BACT</name>
<organism evidence="2 3">
    <name type="scientific">Larkinella rosea</name>
    <dbReference type="NCBI Taxonomy" id="2025312"/>
    <lineage>
        <taxon>Bacteria</taxon>
        <taxon>Pseudomonadati</taxon>
        <taxon>Bacteroidota</taxon>
        <taxon>Cytophagia</taxon>
        <taxon>Cytophagales</taxon>
        <taxon>Spirosomataceae</taxon>
        <taxon>Larkinella</taxon>
    </lineage>
</organism>
<dbReference type="Gene3D" id="2.40.160.130">
    <property type="entry name" value="Capsule assembly protein Wzi"/>
    <property type="match status" value="1"/>
</dbReference>
<evidence type="ECO:0000256" key="1">
    <source>
        <dbReference type="SAM" id="SignalP"/>
    </source>
</evidence>
<dbReference type="Proteomes" id="UP000271925">
    <property type="component" value="Unassembled WGS sequence"/>
</dbReference>
<keyword evidence="1" id="KW-0732">Signal</keyword>
<gene>
    <name evidence="2" type="ORF">EHT25_19385</name>
</gene>
<reference evidence="2 3" key="1">
    <citation type="submission" date="2018-11" db="EMBL/GenBank/DDBJ databases">
        <authorList>
            <person name="Zhou Z."/>
            <person name="Wang G."/>
        </authorList>
    </citation>
    <scope>NUCLEOTIDE SEQUENCE [LARGE SCALE GENOMIC DNA]</scope>
    <source>
        <strain evidence="2 3">KCTC52004</strain>
    </source>
</reference>
<proteinExistence type="predicted"/>
<feature type="signal peptide" evidence="1">
    <location>
        <begin position="1"/>
        <end position="17"/>
    </location>
</feature>
<dbReference type="AlphaFoldDB" id="A0A3P1BNX1"/>
<evidence type="ECO:0000313" key="3">
    <source>
        <dbReference type="Proteomes" id="UP000271925"/>
    </source>
</evidence>
<evidence type="ECO:0008006" key="4">
    <source>
        <dbReference type="Google" id="ProtNLM"/>
    </source>
</evidence>